<gene>
    <name evidence="5" type="ORF">N8I77_002853</name>
</gene>
<dbReference type="InterPro" id="IPR001597">
    <property type="entry name" value="ArAA_b-elim_lyase/Thr_aldolase"/>
</dbReference>
<dbReference type="PANTHER" id="PTHR48097:SF9">
    <property type="entry name" value="L-THREONINE ALDOLASE"/>
    <property type="match status" value="1"/>
</dbReference>
<comment type="cofactor">
    <cofactor evidence="1">
        <name>pyridoxal 5'-phosphate</name>
        <dbReference type="ChEBI" id="CHEBI:597326"/>
    </cofactor>
</comment>
<keyword evidence="6" id="KW-1185">Reference proteome</keyword>
<organism evidence="5 6">
    <name type="scientific">Phomopsis amygdali</name>
    <name type="common">Fusicoccum amygdali</name>
    <dbReference type="NCBI Taxonomy" id="1214568"/>
    <lineage>
        <taxon>Eukaryota</taxon>
        <taxon>Fungi</taxon>
        <taxon>Dikarya</taxon>
        <taxon>Ascomycota</taxon>
        <taxon>Pezizomycotina</taxon>
        <taxon>Sordariomycetes</taxon>
        <taxon>Sordariomycetidae</taxon>
        <taxon>Diaporthales</taxon>
        <taxon>Diaporthaceae</taxon>
        <taxon>Diaporthe</taxon>
    </lineage>
</organism>
<dbReference type="GO" id="GO:0008732">
    <property type="term" value="F:L-allo-threonine aldolase activity"/>
    <property type="evidence" value="ECO:0007669"/>
    <property type="project" value="TreeGrafter"/>
</dbReference>
<evidence type="ECO:0000256" key="1">
    <source>
        <dbReference type="ARBA" id="ARBA00001933"/>
    </source>
</evidence>
<evidence type="ECO:0000313" key="6">
    <source>
        <dbReference type="Proteomes" id="UP001265746"/>
    </source>
</evidence>
<dbReference type="Pfam" id="PF01212">
    <property type="entry name" value="Beta_elim_lyase"/>
    <property type="match status" value="1"/>
</dbReference>
<dbReference type="AlphaFoldDB" id="A0AAD9STK9"/>
<evidence type="ECO:0000259" key="4">
    <source>
        <dbReference type="Pfam" id="PF01212"/>
    </source>
</evidence>
<dbReference type="Proteomes" id="UP001265746">
    <property type="component" value="Unassembled WGS sequence"/>
</dbReference>
<dbReference type="InterPro" id="IPR015421">
    <property type="entry name" value="PyrdxlP-dep_Trfase_major"/>
</dbReference>
<dbReference type="InterPro" id="IPR015424">
    <property type="entry name" value="PyrdxlP-dep_Trfase"/>
</dbReference>
<feature type="domain" description="Aromatic amino acid beta-eliminating lyase/threonine aldolase" evidence="4">
    <location>
        <begin position="1"/>
        <end position="140"/>
    </location>
</feature>
<dbReference type="Gene3D" id="3.40.640.10">
    <property type="entry name" value="Type I PLP-dependent aspartate aminotransferase-like (Major domain)"/>
    <property type="match status" value="1"/>
</dbReference>
<accession>A0AAD9STK9</accession>
<dbReference type="SUPFAM" id="SSF53383">
    <property type="entry name" value="PLP-dependent transferases"/>
    <property type="match status" value="1"/>
</dbReference>
<keyword evidence="3" id="KW-0663">Pyridoxal phosphate</keyword>
<comment type="similarity">
    <text evidence="2">Belongs to the threonine aldolase family.</text>
</comment>
<evidence type="ECO:0000256" key="3">
    <source>
        <dbReference type="ARBA" id="ARBA00022898"/>
    </source>
</evidence>
<reference evidence="5" key="1">
    <citation type="submission" date="2023-06" db="EMBL/GenBank/DDBJ databases">
        <authorList>
            <person name="Noh H."/>
        </authorList>
    </citation>
    <scope>NUCLEOTIDE SEQUENCE</scope>
    <source>
        <strain evidence="5">DUCC20226</strain>
    </source>
</reference>
<dbReference type="PANTHER" id="PTHR48097">
    <property type="entry name" value="L-THREONINE ALDOLASE-RELATED"/>
    <property type="match status" value="1"/>
</dbReference>
<sequence length="140" mass="14578">MLEAIISTSLGDGDVGDDETTRSFQEYVAELVGHKASILVMTGSMGNQVALRTCLQVHLTAFSLTTAGTSTTGRAGGAATLCGALIKGVVPSNGYHLTLEDVKKNAVVTETYYDAPTRVISLANTLAGTNMPLDDIRAIS</sequence>
<evidence type="ECO:0000313" key="5">
    <source>
        <dbReference type="EMBL" id="KAK2616146.1"/>
    </source>
</evidence>
<evidence type="ECO:0000256" key="2">
    <source>
        <dbReference type="ARBA" id="ARBA00006966"/>
    </source>
</evidence>
<dbReference type="GO" id="GO:0006567">
    <property type="term" value="P:L-threonine catabolic process"/>
    <property type="evidence" value="ECO:0007669"/>
    <property type="project" value="TreeGrafter"/>
</dbReference>
<dbReference type="GO" id="GO:0006545">
    <property type="term" value="P:glycine biosynthetic process"/>
    <property type="evidence" value="ECO:0007669"/>
    <property type="project" value="TreeGrafter"/>
</dbReference>
<comment type="caution">
    <text evidence="5">The sequence shown here is derived from an EMBL/GenBank/DDBJ whole genome shotgun (WGS) entry which is preliminary data.</text>
</comment>
<proteinExistence type="inferred from homology"/>
<dbReference type="GO" id="GO:0005829">
    <property type="term" value="C:cytosol"/>
    <property type="evidence" value="ECO:0007669"/>
    <property type="project" value="TreeGrafter"/>
</dbReference>
<protein>
    <recommendedName>
        <fullName evidence="4">Aromatic amino acid beta-eliminating lyase/threonine aldolase domain-containing protein</fullName>
    </recommendedName>
</protein>
<dbReference type="EMBL" id="JAUJFL010000001">
    <property type="protein sequence ID" value="KAK2616146.1"/>
    <property type="molecule type" value="Genomic_DNA"/>
</dbReference>
<name>A0AAD9STK9_PHOAM</name>